<feature type="compositionally biased region" description="Pro residues" evidence="1">
    <location>
        <begin position="54"/>
        <end position="92"/>
    </location>
</feature>
<evidence type="ECO:0000313" key="5">
    <source>
        <dbReference type="Proteomes" id="UP000509303"/>
    </source>
</evidence>
<feature type="region of interest" description="Disordered" evidence="1">
    <location>
        <begin position="123"/>
        <end position="175"/>
    </location>
</feature>
<keyword evidence="2" id="KW-1133">Transmembrane helix</keyword>
<name>A0A7H8NI32_9ACTN</name>
<gene>
    <name evidence="4" type="ORF">HUT08_30660</name>
</gene>
<feature type="domain" description="DUF2510" evidence="3">
    <location>
        <begin position="5"/>
        <end position="39"/>
    </location>
</feature>
<evidence type="ECO:0000256" key="2">
    <source>
        <dbReference type="SAM" id="Phobius"/>
    </source>
</evidence>
<accession>A0A7H8NI32</accession>
<dbReference type="AlphaFoldDB" id="A0A7H8NI32"/>
<reference evidence="4 5" key="1">
    <citation type="submission" date="2020-06" db="EMBL/GenBank/DDBJ databases">
        <title>Genome mining for natural products.</title>
        <authorList>
            <person name="Zhang B."/>
            <person name="Shi J."/>
            <person name="Ge H."/>
        </authorList>
    </citation>
    <scope>NUCLEOTIDE SEQUENCE [LARGE SCALE GENOMIC DNA]</scope>
    <source>
        <strain evidence="4 5">NA00687</strain>
    </source>
</reference>
<feature type="region of interest" description="Disordered" evidence="1">
    <location>
        <begin position="1"/>
        <end position="97"/>
    </location>
</feature>
<keyword evidence="5" id="KW-1185">Reference proteome</keyword>
<dbReference type="Pfam" id="PF10708">
    <property type="entry name" value="DUF2510"/>
    <property type="match status" value="1"/>
</dbReference>
<evidence type="ECO:0000313" key="4">
    <source>
        <dbReference type="EMBL" id="QKW53178.1"/>
    </source>
</evidence>
<organism evidence="4 5">
    <name type="scientific">Streptomyces buecherae</name>
    <dbReference type="NCBI Taxonomy" id="2763006"/>
    <lineage>
        <taxon>Bacteria</taxon>
        <taxon>Bacillati</taxon>
        <taxon>Actinomycetota</taxon>
        <taxon>Actinomycetes</taxon>
        <taxon>Kitasatosporales</taxon>
        <taxon>Streptomycetaceae</taxon>
        <taxon>Streptomyces</taxon>
    </lineage>
</organism>
<dbReference type="InterPro" id="IPR018929">
    <property type="entry name" value="DUF2510"/>
</dbReference>
<proteinExistence type="predicted"/>
<dbReference type="EMBL" id="CP054929">
    <property type="protein sequence ID" value="QKW53178.1"/>
    <property type="molecule type" value="Genomic_DNA"/>
</dbReference>
<feature type="transmembrane region" description="Helical" evidence="2">
    <location>
        <begin position="101"/>
        <end position="121"/>
    </location>
</feature>
<keyword evidence="2" id="KW-0812">Transmembrane</keyword>
<dbReference type="RefSeq" id="WP_176164888.1">
    <property type="nucleotide sequence ID" value="NZ_CP054929.1"/>
</dbReference>
<sequence>MTTPPGWYPDPDHQGHGPAPERWWDGAGWTEGRRNAPSVHDAQTMLSAPSAYAPAPPPPGTAPYGPPHGPAPYGPPPGQPPGYPGGPPPAGPPTGRGRRGAVIAGVAAVVVAAVVAGVIALQGGDDGGDKGDEAGPSPSLGAPAPSEGTGGSGDDGDGASGSPKAPGGDSRVAVDPANGIAVPILDQWTASPPHADGLGITTSPYPCPGDGASRCVRGGVFTFGAAGKGYRSQTPEGIAREDIARNAEESYGAGQNDGKPAAYGGLDGHQELKAEEVTVAGQRGYLVRWKADTRKGDDGYVQTVVFPEPGQPAAEADLVVVRLGFDVSSAAPPLSSMDEIIRGIEPATGDGEGV</sequence>
<feature type="compositionally biased region" description="Low complexity" evidence="1">
    <location>
        <begin position="134"/>
        <end position="147"/>
    </location>
</feature>
<keyword evidence="2" id="KW-0472">Membrane</keyword>
<evidence type="ECO:0000259" key="3">
    <source>
        <dbReference type="Pfam" id="PF10708"/>
    </source>
</evidence>
<protein>
    <submittedName>
        <fullName evidence="4">DUF2510 domain-containing protein</fullName>
    </submittedName>
</protein>
<dbReference type="Proteomes" id="UP000509303">
    <property type="component" value="Chromosome"/>
</dbReference>
<evidence type="ECO:0000256" key="1">
    <source>
        <dbReference type="SAM" id="MobiDB-lite"/>
    </source>
</evidence>